<reference evidence="1" key="2">
    <citation type="journal article" date="2019" name="IMA Fungus">
        <title>Genome sequencing and comparison of five Tilletia species to identify candidate genes for the detection of regulated species infecting wheat.</title>
        <authorList>
            <person name="Nguyen H.D.T."/>
            <person name="Sultana T."/>
            <person name="Kesanakurti P."/>
            <person name="Hambleton S."/>
        </authorList>
    </citation>
    <scope>NUCLEOTIDE SEQUENCE</scope>
    <source>
        <strain evidence="1">DAOMC 236416</strain>
    </source>
</reference>
<name>A0A177TC32_9BASI</name>
<proteinExistence type="predicted"/>
<organism evidence="1 2">
    <name type="scientific">Tilletia indica</name>
    <dbReference type="NCBI Taxonomy" id="43049"/>
    <lineage>
        <taxon>Eukaryota</taxon>
        <taxon>Fungi</taxon>
        <taxon>Dikarya</taxon>
        <taxon>Basidiomycota</taxon>
        <taxon>Ustilaginomycotina</taxon>
        <taxon>Exobasidiomycetes</taxon>
        <taxon>Tilletiales</taxon>
        <taxon>Tilletiaceae</taxon>
        <taxon>Tilletia</taxon>
    </lineage>
</organism>
<dbReference type="EMBL" id="LWDF02000578">
    <property type="protein sequence ID" value="KAE8244773.1"/>
    <property type="molecule type" value="Genomic_DNA"/>
</dbReference>
<accession>A0A177TC32</accession>
<evidence type="ECO:0000313" key="2">
    <source>
        <dbReference type="Proteomes" id="UP000077521"/>
    </source>
</evidence>
<dbReference type="AlphaFoldDB" id="A0A177TC32"/>
<reference evidence="1" key="1">
    <citation type="submission" date="2016-04" db="EMBL/GenBank/DDBJ databases">
        <authorList>
            <person name="Nguyen H.D."/>
            <person name="Samba Siva P."/>
            <person name="Cullis J."/>
            <person name="Levesque C.A."/>
            <person name="Hambleton S."/>
        </authorList>
    </citation>
    <scope>NUCLEOTIDE SEQUENCE</scope>
    <source>
        <strain evidence="1">DAOMC 236416</strain>
    </source>
</reference>
<protein>
    <submittedName>
        <fullName evidence="1">Uncharacterized protein</fullName>
    </submittedName>
</protein>
<keyword evidence="2" id="KW-1185">Reference proteome</keyword>
<sequence length="166" mass="18958">MREYKDKADPDPKWALRPAYGEVQLLYRGHKTADIELARTCSVTDTTKFWSSILLSPFTTSSWHGSSRHTTYIPTTVITYIPVWLMHFGMKFDPKSKFQWMVLHWAATQPGCAIKDDTALSDTRLETAKTQPSTSVQKSQMITAWRLAQELPTETAETGEMPKRIC</sequence>
<evidence type="ECO:0000313" key="1">
    <source>
        <dbReference type="EMBL" id="KAE8244773.1"/>
    </source>
</evidence>
<comment type="caution">
    <text evidence="1">The sequence shown here is derived from an EMBL/GenBank/DDBJ whole genome shotgun (WGS) entry which is preliminary data.</text>
</comment>
<dbReference type="Proteomes" id="UP000077521">
    <property type="component" value="Unassembled WGS sequence"/>
</dbReference>
<gene>
    <name evidence="1" type="ORF">A4X13_0g6277</name>
</gene>